<name>A0A0H4KF70_9BACI</name>
<dbReference type="PATRIC" id="fig|135735.6.peg.897"/>
<gene>
    <name evidence="1" type="ORF">BEH_04625</name>
</gene>
<sequence length="80" mass="9435">MEILLSKEQKAEVINEIQRFFLEERGEEIGELAAETVFYFIKENVGAYFYNKGIEDSKTIVEQKIFSVEEDLEALKRIKR</sequence>
<dbReference type="Pfam" id="PF09932">
    <property type="entry name" value="DUF2164"/>
    <property type="match status" value="1"/>
</dbReference>
<reference evidence="2" key="2">
    <citation type="submission" date="2015-06" db="EMBL/GenBank/DDBJ databases">
        <title>Genome Sequence of Bacillus endophyticus and Analysis of its Companion Mechanism in the Ketogulonigenium vulgare-Bacillus strain Consortium.</title>
        <authorList>
            <person name="Jia N."/>
            <person name="Du J."/>
            <person name="Ding M.-Z."/>
            <person name="Gao F."/>
            <person name="Yuan Y.-J."/>
        </authorList>
    </citation>
    <scope>NUCLEOTIDE SEQUENCE [LARGE SCALE GENOMIC DNA]</scope>
    <source>
        <strain evidence="2">Hbe603</strain>
    </source>
</reference>
<dbReference type="eggNOG" id="COG5460">
    <property type="taxonomic scope" value="Bacteria"/>
</dbReference>
<accession>A0A0H4KF70</accession>
<dbReference type="InterPro" id="IPR018680">
    <property type="entry name" value="DUF2164"/>
</dbReference>
<dbReference type="EMBL" id="CP011974">
    <property type="protein sequence ID" value="AKO91446.1"/>
    <property type="molecule type" value="Genomic_DNA"/>
</dbReference>
<dbReference type="Proteomes" id="UP000036202">
    <property type="component" value="Chromosome"/>
</dbReference>
<proteinExistence type="predicted"/>
<dbReference type="KEGG" id="beo:BEH_04625"/>
<organism evidence="1 2">
    <name type="scientific">Priestia filamentosa</name>
    <dbReference type="NCBI Taxonomy" id="1402861"/>
    <lineage>
        <taxon>Bacteria</taxon>
        <taxon>Bacillati</taxon>
        <taxon>Bacillota</taxon>
        <taxon>Bacilli</taxon>
        <taxon>Bacillales</taxon>
        <taxon>Bacillaceae</taxon>
        <taxon>Priestia</taxon>
    </lineage>
</organism>
<dbReference type="OrthoDB" id="573733at2"/>
<dbReference type="RefSeq" id="WP_019392868.1">
    <property type="nucleotide sequence ID" value="NZ_ALIM01000023.1"/>
</dbReference>
<evidence type="ECO:0000313" key="1">
    <source>
        <dbReference type="EMBL" id="AKO91446.1"/>
    </source>
</evidence>
<dbReference type="GeneID" id="93702164"/>
<protein>
    <submittedName>
        <fullName evidence="1">Uncharacterized protein</fullName>
    </submittedName>
</protein>
<dbReference type="AlphaFoldDB" id="A0A0H4KF70"/>
<reference evidence="1 2" key="1">
    <citation type="journal article" date="2015" name="PLoS ONE">
        <title>Genome Sequence of Bacillus endophyticus and Analysis of Its Companion Mechanism in the Ketogulonigenium vulgare-Bacillus Strain Consortium.</title>
        <authorList>
            <person name="Jia N."/>
            <person name="Du J."/>
            <person name="Ding M.Z."/>
            <person name="Gao F."/>
            <person name="Yuan Y.J."/>
        </authorList>
    </citation>
    <scope>NUCLEOTIDE SEQUENCE [LARGE SCALE GENOMIC DNA]</scope>
    <source>
        <strain evidence="1 2">Hbe603</strain>
    </source>
</reference>
<keyword evidence="2" id="KW-1185">Reference proteome</keyword>
<evidence type="ECO:0000313" key="2">
    <source>
        <dbReference type="Proteomes" id="UP000036202"/>
    </source>
</evidence>
<accession>A0A1X7EXZ1</accession>